<feature type="domain" description="C2H2-type" evidence="10">
    <location>
        <begin position="474"/>
        <end position="496"/>
    </location>
</feature>
<dbReference type="FunFam" id="3.30.160.60:FF:000624">
    <property type="entry name" value="zinc finger protein 697"/>
    <property type="match status" value="1"/>
</dbReference>
<feature type="binding site" evidence="8">
    <location>
        <position position="13"/>
    </location>
    <ligand>
        <name>Zn(2+)</name>
        <dbReference type="ChEBI" id="CHEBI:29105"/>
    </ligand>
</feature>
<feature type="domain" description="C2H2-type" evidence="10">
    <location>
        <begin position="360"/>
        <end position="387"/>
    </location>
</feature>
<dbReference type="Pfam" id="PF13894">
    <property type="entry name" value="zf-C2H2_4"/>
    <property type="match status" value="1"/>
</dbReference>
<evidence type="ECO:0008006" key="14">
    <source>
        <dbReference type="Google" id="ProtNLM"/>
    </source>
</evidence>
<protein>
    <recommendedName>
        <fullName evidence="14">Protein krueppel</fullName>
    </recommendedName>
</protein>
<keyword evidence="4 8" id="KW-0862">Zinc</keyword>
<dbReference type="SMART" id="SM00868">
    <property type="entry name" value="zf-AD"/>
    <property type="match status" value="1"/>
</dbReference>
<reference evidence="12" key="1">
    <citation type="submission" date="2020-05" db="UniProtKB">
        <authorList>
            <consortium name="EnsemblMetazoa"/>
        </authorList>
    </citation>
    <scope>IDENTIFICATION</scope>
    <source>
        <strain evidence="12">USDA</strain>
    </source>
</reference>
<feature type="compositionally biased region" description="Basic and acidic residues" evidence="9">
    <location>
        <begin position="128"/>
        <end position="164"/>
    </location>
</feature>
<feature type="region of interest" description="Disordered" evidence="9">
    <location>
        <begin position="552"/>
        <end position="579"/>
    </location>
</feature>
<feature type="binding site" evidence="8">
    <location>
        <position position="16"/>
    </location>
    <ligand>
        <name>Zn(2+)</name>
        <dbReference type="ChEBI" id="CHEBI:29105"/>
    </ligand>
</feature>
<dbReference type="PROSITE" id="PS50157">
    <property type="entry name" value="ZINC_FINGER_C2H2_2"/>
    <property type="match status" value="8"/>
</dbReference>
<dbReference type="InterPro" id="IPR036236">
    <property type="entry name" value="Znf_C2H2_sf"/>
</dbReference>
<dbReference type="STRING" id="35570.A0A1I8NZK6"/>
<dbReference type="Gene3D" id="3.30.160.60">
    <property type="entry name" value="Classic Zinc Finger"/>
    <property type="match status" value="5"/>
</dbReference>
<feature type="domain" description="C2H2-type" evidence="10">
    <location>
        <begin position="446"/>
        <end position="473"/>
    </location>
</feature>
<dbReference type="GO" id="GO:0000981">
    <property type="term" value="F:DNA-binding transcription factor activity, RNA polymerase II-specific"/>
    <property type="evidence" value="ECO:0007669"/>
    <property type="project" value="TreeGrafter"/>
</dbReference>
<dbReference type="AlphaFoldDB" id="A0A1I8NZK6"/>
<feature type="domain" description="C2H2-type" evidence="10">
    <location>
        <begin position="388"/>
        <end position="415"/>
    </location>
</feature>
<dbReference type="Pfam" id="PF13912">
    <property type="entry name" value="zf-C2H2_6"/>
    <property type="match status" value="2"/>
</dbReference>
<feature type="domain" description="C2H2-type" evidence="10">
    <location>
        <begin position="267"/>
        <end position="295"/>
    </location>
</feature>
<proteinExistence type="inferred from homology"/>
<evidence type="ECO:0000256" key="7">
    <source>
        <dbReference type="PROSITE-ProRule" id="PRU00042"/>
    </source>
</evidence>
<dbReference type="PANTHER" id="PTHR24388:SF53">
    <property type="entry name" value="CHORION TRANSCRIPTION FACTOR CF2-RELATED"/>
    <property type="match status" value="1"/>
</dbReference>
<keyword evidence="2" id="KW-0677">Repeat</keyword>
<evidence type="ECO:0000256" key="4">
    <source>
        <dbReference type="ARBA" id="ARBA00022833"/>
    </source>
</evidence>
<evidence type="ECO:0000256" key="5">
    <source>
        <dbReference type="ARBA" id="ARBA00023242"/>
    </source>
</evidence>
<dbReference type="Pfam" id="PF00096">
    <property type="entry name" value="zf-C2H2"/>
    <property type="match status" value="1"/>
</dbReference>
<feature type="compositionally biased region" description="Polar residues" evidence="9">
    <location>
        <begin position="552"/>
        <end position="572"/>
    </location>
</feature>
<dbReference type="SUPFAM" id="SSF57667">
    <property type="entry name" value="beta-beta-alpha zinc fingers"/>
    <property type="match status" value="5"/>
</dbReference>
<evidence type="ECO:0000256" key="9">
    <source>
        <dbReference type="SAM" id="MobiDB-lite"/>
    </source>
</evidence>
<dbReference type="OrthoDB" id="6077919at2759"/>
<feature type="compositionally biased region" description="Acidic residues" evidence="9">
    <location>
        <begin position="165"/>
        <end position="182"/>
    </location>
</feature>
<dbReference type="InterPro" id="IPR050527">
    <property type="entry name" value="Snail/Krueppel_Znf"/>
</dbReference>
<gene>
    <name evidence="12" type="primary">106096040</name>
</gene>
<dbReference type="GO" id="GO:0000978">
    <property type="term" value="F:RNA polymerase II cis-regulatory region sequence-specific DNA binding"/>
    <property type="evidence" value="ECO:0007669"/>
    <property type="project" value="TreeGrafter"/>
</dbReference>
<dbReference type="GO" id="GO:0008270">
    <property type="term" value="F:zinc ion binding"/>
    <property type="evidence" value="ECO:0007669"/>
    <property type="project" value="UniProtKB-UniRule"/>
</dbReference>
<keyword evidence="13" id="KW-1185">Reference proteome</keyword>
<accession>A0A1I8NZK6</accession>
<feature type="domain" description="C2H2-type" evidence="10">
    <location>
        <begin position="417"/>
        <end position="445"/>
    </location>
</feature>
<dbReference type="KEGG" id="scac:106096040"/>
<evidence type="ECO:0000313" key="13">
    <source>
        <dbReference type="Proteomes" id="UP000095300"/>
    </source>
</evidence>
<feature type="region of interest" description="Disordered" evidence="9">
    <location>
        <begin position="120"/>
        <end position="182"/>
    </location>
</feature>
<feature type="binding site" evidence="8">
    <location>
        <position position="68"/>
    </location>
    <ligand>
        <name>Zn(2+)</name>
        <dbReference type="ChEBI" id="CHEBI:29105"/>
    </ligand>
</feature>
<dbReference type="SMART" id="SM00355">
    <property type="entry name" value="ZnF_C2H2"/>
    <property type="match status" value="9"/>
</dbReference>
<dbReference type="EnsemblMetazoa" id="SCAU003471-RA">
    <property type="protein sequence ID" value="SCAU003471-PA"/>
    <property type="gene ID" value="SCAU003471"/>
</dbReference>
<dbReference type="GO" id="GO:0005634">
    <property type="term" value="C:nucleus"/>
    <property type="evidence" value="ECO:0007669"/>
    <property type="project" value="InterPro"/>
</dbReference>
<evidence type="ECO:0000256" key="2">
    <source>
        <dbReference type="ARBA" id="ARBA00022737"/>
    </source>
</evidence>
<sequence length="579" mass="66555">MNAKKHDRLQTLCRACLKPAFNVNGADSTACNANSLLTGNLGQIFLHFTNMDVTKEAEIFPKLLCHLCVNKLLEYDKFCKLTMQSTASLYELTKADQEEDDIACPNNEIIVKSEHISDHEDDCASMGRDSDYDHDKTLQPHNEMSLRRENISDDEERASIKLEETDTENDLSQDFTSTDDDDKLLLPELANLPLDLKPQPYCETGHMNNKIVRNETVDNGNLAYGANYTGSGDKNTPSPSKSYENRNSNSSLSMSPTKQDRNSKKSVYCTYCNKQFYKEFYLDAHIRGVHMGEKEPFQCLLCFKSFTGYNQLYLHKRSKHGKVAIDVIKHRMNQMKRHLMKPTETNAKANGGVWDNTTSYNCAICSRNYSSRRALSEHLKRHQQIKEHTCRFCGVAKVTRTELLTHMRIHQPDLEKFQCPQCPQVFNHKNAISRHVKVVHEGQRRFVCSYCPRKFSTRNAQICHERLHTGERPFSCTICSKGFVQQESLRSHMKNHDKTLRTHVCSYCSQRFITRKNLIDHEQRHKGDKPHICFWCSKGFRTFEDLNAHRSTCGSNESTRNDGSITEQSTDSNDTKSSK</sequence>
<feature type="domain" description="C2H2-type" evidence="10">
    <location>
        <begin position="503"/>
        <end position="530"/>
    </location>
</feature>
<keyword evidence="1 8" id="KW-0479">Metal-binding</keyword>
<dbReference type="PROSITE" id="PS51915">
    <property type="entry name" value="ZAD"/>
    <property type="match status" value="1"/>
</dbReference>
<feature type="compositionally biased region" description="Polar residues" evidence="9">
    <location>
        <begin position="228"/>
        <end position="257"/>
    </location>
</feature>
<evidence type="ECO:0000259" key="11">
    <source>
        <dbReference type="PROSITE" id="PS51915"/>
    </source>
</evidence>
<evidence type="ECO:0000256" key="8">
    <source>
        <dbReference type="PROSITE-ProRule" id="PRU01263"/>
    </source>
</evidence>
<name>A0A1I8NZK6_STOCA</name>
<evidence type="ECO:0000256" key="1">
    <source>
        <dbReference type="ARBA" id="ARBA00022723"/>
    </source>
</evidence>
<evidence type="ECO:0000259" key="10">
    <source>
        <dbReference type="PROSITE" id="PS50157"/>
    </source>
</evidence>
<feature type="region of interest" description="Disordered" evidence="9">
    <location>
        <begin position="223"/>
        <end position="261"/>
    </location>
</feature>
<dbReference type="InterPro" id="IPR013087">
    <property type="entry name" value="Znf_C2H2_type"/>
</dbReference>
<organism evidence="12 13">
    <name type="scientific">Stomoxys calcitrans</name>
    <name type="common">Stable fly</name>
    <name type="synonym">Conops calcitrans</name>
    <dbReference type="NCBI Taxonomy" id="35570"/>
    <lineage>
        <taxon>Eukaryota</taxon>
        <taxon>Metazoa</taxon>
        <taxon>Ecdysozoa</taxon>
        <taxon>Arthropoda</taxon>
        <taxon>Hexapoda</taxon>
        <taxon>Insecta</taxon>
        <taxon>Pterygota</taxon>
        <taxon>Neoptera</taxon>
        <taxon>Endopterygota</taxon>
        <taxon>Diptera</taxon>
        <taxon>Brachycera</taxon>
        <taxon>Muscomorpha</taxon>
        <taxon>Muscoidea</taxon>
        <taxon>Muscidae</taxon>
        <taxon>Stomoxys</taxon>
    </lineage>
</organism>
<comment type="similarity">
    <text evidence="6">Belongs to the snail C2H2-type zinc-finger protein family.</text>
</comment>
<keyword evidence="3 7" id="KW-0863">Zinc-finger</keyword>
<dbReference type="VEuPathDB" id="VectorBase:SCAU003471"/>
<evidence type="ECO:0000313" key="12">
    <source>
        <dbReference type="EnsemblMetazoa" id="SCAU003471-PA"/>
    </source>
</evidence>
<feature type="binding site" evidence="8">
    <location>
        <position position="65"/>
    </location>
    <ligand>
        <name>Zn(2+)</name>
        <dbReference type="ChEBI" id="CHEBI:29105"/>
    </ligand>
</feature>
<dbReference type="Proteomes" id="UP000095300">
    <property type="component" value="Unassembled WGS sequence"/>
</dbReference>
<evidence type="ECO:0000256" key="3">
    <source>
        <dbReference type="ARBA" id="ARBA00022771"/>
    </source>
</evidence>
<feature type="domain" description="C2H2-type" evidence="10">
    <location>
        <begin position="297"/>
        <end position="320"/>
    </location>
</feature>
<dbReference type="PROSITE" id="PS00028">
    <property type="entry name" value="ZINC_FINGER_C2H2_1"/>
    <property type="match status" value="7"/>
</dbReference>
<evidence type="ECO:0000256" key="6">
    <source>
        <dbReference type="ARBA" id="ARBA00037948"/>
    </source>
</evidence>
<feature type="domain" description="ZAD" evidence="11">
    <location>
        <begin position="11"/>
        <end position="92"/>
    </location>
</feature>
<keyword evidence="5" id="KW-0539">Nucleus</keyword>
<dbReference type="InterPro" id="IPR012934">
    <property type="entry name" value="Znf_AD"/>
</dbReference>
<dbReference type="PANTHER" id="PTHR24388">
    <property type="entry name" value="ZINC FINGER PROTEIN"/>
    <property type="match status" value="1"/>
</dbReference>